<feature type="non-terminal residue" evidence="3">
    <location>
        <position position="1"/>
    </location>
</feature>
<evidence type="ECO:0000313" key="3">
    <source>
        <dbReference type="EMBL" id="KAJ2935155.1"/>
    </source>
</evidence>
<evidence type="ECO:0000256" key="1">
    <source>
        <dbReference type="SAM" id="MobiDB-lite"/>
    </source>
</evidence>
<gene>
    <name evidence="3" type="ORF">H1R20_g1901</name>
</gene>
<dbReference type="EMBL" id="JANBPK010000704">
    <property type="protein sequence ID" value="KAJ2935155.1"/>
    <property type="molecule type" value="Genomic_DNA"/>
</dbReference>
<feature type="compositionally biased region" description="Basic and acidic residues" evidence="1">
    <location>
        <begin position="12"/>
        <end position="22"/>
    </location>
</feature>
<dbReference type="PANTHER" id="PTHR46177">
    <property type="entry name" value="INTEGRASE CATALYTIC DOMAIN-CONTAINING PROTEIN"/>
    <property type="match status" value="1"/>
</dbReference>
<sequence>MQRANNPTGRNQHKDCPPKDSEQVNDVLRRYHNSGQTNRVTVSGLLRTVHGIQMSSATVARRWNSMGLKGSTATSRDLPDETKRQYVLDACAEDPAGRQGPGSIRENIRLKTGVHLTFKSVRNEMRAAHPAGFSARDPNSKKLVRSSLTSPGPHAEWSADGHDKFKEQGFPIWGIRDKWSRQWIGLWVIPCNRTLEIVAYCYLSAILDLGGRPRQSTTDCGSETTLIFGLANALAALSFTPVNLPGPEPNHEQPVHQFLKSVRNITIERGWVSLKMSVIDNLRVFWDAGSHLVNRADPHQKELVNWLWSKFIQEQLDDFRAKMNAHRPRVNKDQLLPSGLSPNECMERYVQLGAEWCLQHVDLELVRCLREELGGEQLIYFNTLEYRTVAQRVFDSLSIGRISGNSIWGIYQEMLPRMRQVVVLVDAL</sequence>
<organism evidence="3 4">
    <name type="scientific">Candolleomyces eurysporus</name>
    <dbReference type="NCBI Taxonomy" id="2828524"/>
    <lineage>
        <taxon>Eukaryota</taxon>
        <taxon>Fungi</taxon>
        <taxon>Dikarya</taxon>
        <taxon>Basidiomycota</taxon>
        <taxon>Agaricomycotina</taxon>
        <taxon>Agaricomycetes</taxon>
        <taxon>Agaricomycetidae</taxon>
        <taxon>Agaricales</taxon>
        <taxon>Agaricineae</taxon>
        <taxon>Psathyrellaceae</taxon>
        <taxon>Candolleomyces</taxon>
    </lineage>
</organism>
<evidence type="ECO:0000313" key="4">
    <source>
        <dbReference type="Proteomes" id="UP001140091"/>
    </source>
</evidence>
<proteinExistence type="predicted"/>
<name>A0A9W8JQS7_9AGAR</name>
<keyword evidence="4" id="KW-1185">Reference proteome</keyword>
<dbReference type="AlphaFoldDB" id="A0A9W8JQS7"/>
<evidence type="ECO:0000259" key="2">
    <source>
        <dbReference type="Pfam" id="PF24764"/>
    </source>
</evidence>
<dbReference type="InterPro" id="IPR058913">
    <property type="entry name" value="Integrase_dom_put"/>
</dbReference>
<dbReference type="OrthoDB" id="5392716at2759"/>
<comment type="caution">
    <text evidence="3">The sequence shown here is derived from an EMBL/GenBank/DDBJ whole genome shotgun (WGS) entry which is preliminary data.</text>
</comment>
<reference evidence="3" key="1">
    <citation type="submission" date="2022-06" db="EMBL/GenBank/DDBJ databases">
        <title>Genome Sequence of Candolleomyces eurysporus.</title>
        <authorList>
            <person name="Buettner E."/>
        </authorList>
    </citation>
    <scope>NUCLEOTIDE SEQUENCE</scope>
    <source>
        <strain evidence="3">VTCC 930004</strain>
    </source>
</reference>
<protein>
    <recommendedName>
        <fullName evidence="2">Integrase core domain-containing protein</fullName>
    </recommendedName>
</protein>
<dbReference type="Proteomes" id="UP001140091">
    <property type="component" value="Unassembled WGS sequence"/>
</dbReference>
<feature type="domain" description="Integrase core" evidence="2">
    <location>
        <begin position="151"/>
        <end position="340"/>
    </location>
</feature>
<dbReference type="PANTHER" id="PTHR46177:SF1">
    <property type="entry name" value="INTEGRASE CATALYTIC DOMAIN-CONTAINING PROTEIN"/>
    <property type="match status" value="1"/>
</dbReference>
<feature type="region of interest" description="Disordered" evidence="1">
    <location>
        <begin position="1"/>
        <end position="22"/>
    </location>
</feature>
<accession>A0A9W8JQS7</accession>
<feature type="compositionally biased region" description="Polar residues" evidence="1">
    <location>
        <begin position="1"/>
        <end position="10"/>
    </location>
</feature>
<feature type="region of interest" description="Disordered" evidence="1">
    <location>
        <begin position="129"/>
        <end position="161"/>
    </location>
</feature>
<dbReference type="Pfam" id="PF24764">
    <property type="entry name" value="rva_4"/>
    <property type="match status" value="1"/>
</dbReference>